<dbReference type="AlphaFoldDB" id="A0A0A8UTJ5"/>
<dbReference type="KEGG" id="lha:LHA_3171"/>
<organism evidence="1 2">
    <name type="scientific">Legionella hackeliae</name>
    <dbReference type="NCBI Taxonomy" id="449"/>
    <lineage>
        <taxon>Bacteria</taxon>
        <taxon>Pseudomonadati</taxon>
        <taxon>Pseudomonadota</taxon>
        <taxon>Gammaproteobacteria</taxon>
        <taxon>Legionellales</taxon>
        <taxon>Legionellaceae</taxon>
        <taxon>Legionella</taxon>
    </lineage>
</organism>
<evidence type="ECO:0008006" key="3">
    <source>
        <dbReference type="Google" id="ProtNLM"/>
    </source>
</evidence>
<gene>
    <name evidence="1" type="ORF">LHA_3171</name>
</gene>
<evidence type="ECO:0000313" key="2">
    <source>
        <dbReference type="Proteomes" id="UP000032803"/>
    </source>
</evidence>
<protein>
    <recommendedName>
        <fullName evidence="3">PhoP regulatory network protein YrbL</fullName>
    </recommendedName>
</protein>
<accession>A0A0A8UTJ5</accession>
<name>A0A0A8UTJ5_LEGHA</name>
<dbReference type="STRING" id="449.LHA_3171"/>
<evidence type="ECO:0000313" key="1">
    <source>
        <dbReference type="EMBL" id="CEK12155.1"/>
    </source>
</evidence>
<dbReference type="HOGENOM" id="CLU_076352_2_0_6"/>
<dbReference type="InterPro" id="IPR019647">
    <property type="entry name" value="PhoP_reg_network_YrbL"/>
</dbReference>
<proteinExistence type="predicted"/>
<dbReference type="OrthoDB" id="595236at2"/>
<reference evidence="2" key="1">
    <citation type="submission" date="2014-09" db="EMBL/GenBank/DDBJ databases">
        <authorList>
            <person name="Gomez-Valero L."/>
        </authorList>
    </citation>
    <scope>NUCLEOTIDE SEQUENCE [LARGE SCALE GENOMIC DNA]</scope>
    <source>
        <strain evidence="2">ATCC35250</strain>
    </source>
</reference>
<sequence length="220" mass="25803">MSINPIKIIHLDEKYYVGEGNRRIVYAHPENDACLIKIAKSTLDKWTHNSPISYQNYRRFFKYFLIELYEHARIRLQVGKNPLPHIIQHIIGFVDTNLGLGLVVRAEKDKQGQYAPTLEQLVKNNQVDDNVVKHLKEFLDDLTKIDICVYDLQPGNIVYAYMPEKGHYFVLIDGIGDKHFVRMSSYFSFARKYRRTQAIKRLRSRLSLMFTNQAAFDFNS</sequence>
<dbReference type="Proteomes" id="UP000032803">
    <property type="component" value="Chromosome I"/>
</dbReference>
<keyword evidence="2" id="KW-1185">Reference proteome</keyword>
<dbReference type="RefSeq" id="WP_045107223.1">
    <property type="nucleotide sequence ID" value="NZ_LN681225.1"/>
</dbReference>
<dbReference type="PATRIC" id="fig|449.7.peg.1699"/>
<dbReference type="Pfam" id="PF10707">
    <property type="entry name" value="YrbL-PhoP_reg"/>
    <property type="match status" value="1"/>
</dbReference>
<dbReference type="EMBL" id="LN681225">
    <property type="protein sequence ID" value="CEK12155.1"/>
    <property type="molecule type" value="Genomic_DNA"/>
</dbReference>